<feature type="region of interest" description="Disordered" evidence="1">
    <location>
        <begin position="217"/>
        <end position="238"/>
    </location>
</feature>
<feature type="compositionally biased region" description="Low complexity" evidence="1">
    <location>
        <begin position="225"/>
        <end position="238"/>
    </location>
</feature>
<dbReference type="eggNOG" id="ENOG502QPJP">
    <property type="taxonomic scope" value="Eukaryota"/>
</dbReference>
<organism evidence="2 3">
    <name type="scientific">Debaryomyces hansenii (strain ATCC 36239 / CBS 767 / BCRC 21394 / JCM 1990 / NBRC 0083 / IGC 2968)</name>
    <name type="common">Yeast</name>
    <name type="synonym">Torulaspora hansenii</name>
    <dbReference type="NCBI Taxonomy" id="284592"/>
    <lineage>
        <taxon>Eukaryota</taxon>
        <taxon>Fungi</taxon>
        <taxon>Dikarya</taxon>
        <taxon>Ascomycota</taxon>
        <taxon>Saccharomycotina</taxon>
        <taxon>Pichiomycetes</taxon>
        <taxon>Debaryomycetaceae</taxon>
        <taxon>Debaryomyces</taxon>
    </lineage>
</organism>
<accession>Q6BXX9</accession>
<feature type="region of interest" description="Disordered" evidence="1">
    <location>
        <begin position="92"/>
        <end position="177"/>
    </location>
</feature>
<proteinExistence type="predicted"/>
<name>Q6BXX9_DEBHA</name>
<dbReference type="EMBL" id="CR382133">
    <property type="protein sequence ID" value="CAG84918.2"/>
    <property type="molecule type" value="Genomic_DNA"/>
</dbReference>
<dbReference type="Proteomes" id="UP000000599">
    <property type="component" value="Chromosome A"/>
</dbReference>
<dbReference type="InParanoid" id="Q6BXX9"/>
<evidence type="ECO:0000256" key="1">
    <source>
        <dbReference type="SAM" id="MobiDB-lite"/>
    </source>
</evidence>
<feature type="compositionally biased region" description="Basic and acidic residues" evidence="1">
    <location>
        <begin position="92"/>
        <end position="169"/>
    </location>
</feature>
<dbReference type="OrthoDB" id="4092858at2759"/>
<dbReference type="KEGG" id="dha:DEHA2A14036g"/>
<sequence>MNLEEKLNNSLNDILKSSGYIFEIIHSRKKQSNLITGTNNQLITPVITSQLTNSITKFEDILDDTICKFNDTKWCVEQMLQNRQKQEELKLKEEEEKQRRIKEDDERKRLEEEKTKKRKKEEEEARIKKEKEDQQAKEEELKKKKEQEQKEKEQKERESLKENEKKSDANNDNFDTFMSPSFEFNLNDLPTTNERGIDIPNPSDILSTISYDGFAESKDSKKADTNIPNDESNNNNDLDLDMNNLLDNDASLLDGLDMNMLDQGFDGTNPNGNGVNDLQDEEFDVDNFLNQFGAD</sequence>
<gene>
    <name evidence="2" type="ordered locus">DEHA2A14036g</name>
</gene>
<dbReference type="AlphaFoldDB" id="Q6BXX9"/>
<dbReference type="GeneID" id="2899489"/>
<dbReference type="RefSeq" id="XP_456940.2">
    <property type="nucleotide sequence ID" value="XM_456940.1"/>
</dbReference>
<keyword evidence="3" id="KW-1185">Reference proteome</keyword>
<dbReference type="OMA" id="WCVEQIV"/>
<dbReference type="InterPro" id="IPR021017">
    <property type="entry name" value="Mediator_Med2_fun"/>
</dbReference>
<evidence type="ECO:0000313" key="3">
    <source>
        <dbReference type="Proteomes" id="UP000000599"/>
    </source>
</evidence>
<dbReference type="VEuPathDB" id="FungiDB:DEHA2A14036g"/>
<dbReference type="Pfam" id="PF11214">
    <property type="entry name" value="Med2"/>
    <property type="match status" value="1"/>
</dbReference>
<evidence type="ECO:0000313" key="2">
    <source>
        <dbReference type="EMBL" id="CAG84918.2"/>
    </source>
</evidence>
<protein>
    <submittedName>
        <fullName evidence="2">DEHA2A14036p</fullName>
    </submittedName>
</protein>
<reference evidence="2 3" key="1">
    <citation type="journal article" date="2004" name="Nature">
        <title>Genome evolution in yeasts.</title>
        <authorList>
            <consortium name="Genolevures"/>
            <person name="Dujon B."/>
            <person name="Sherman D."/>
            <person name="Fischer G."/>
            <person name="Durrens P."/>
            <person name="Casaregola S."/>
            <person name="Lafontaine I."/>
            <person name="de Montigny J."/>
            <person name="Marck C."/>
            <person name="Neuveglise C."/>
            <person name="Talla E."/>
            <person name="Goffard N."/>
            <person name="Frangeul L."/>
            <person name="Aigle M."/>
            <person name="Anthouard V."/>
            <person name="Babour A."/>
            <person name="Barbe V."/>
            <person name="Barnay S."/>
            <person name="Blanchin S."/>
            <person name="Beckerich J.M."/>
            <person name="Beyne E."/>
            <person name="Bleykasten C."/>
            <person name="Boisrame A."/>
            <person name="Boyer J."/>
            <person name="Cattolico L."/>
            <person name="Confanioleri F."/>
            <person name="de Daruvar A."/>
            <person name="Despons L."/>
            <person name="Fabre E."/>
            <person name="Fairhead C."/>
            <person name="Ferry-Dumazet H."/>
            <person name="Groppi A."/>
            <person name="Hantraye F."/>
            <person name="Hennequin C."/>
            <person name="Jauniaux N."/>
            <person name="Joyet P."/>
            <person name="Kachouri R."/>
            <person name="Kerrest A."/>
            <person name="Koszul R."/>
            <person name="Lemaire M."/>
            <person name="Lesur I."/>
            <person name="Ma L."/>
            <person name="Muller H."/>
            <person name="Nicaud J.M."/>
            <person name="Nikolski M."/>
            <person name="Oztas S."/>
            <person name="Ozier-Kalogeropoulos O."/>
            <person name="Pellenz S."/>
            <person name="Potier S."/>
            <person name="Richard G.F."/>
            <person name="Straub M.L."/>
            <person name="Suleau A."/>
            <person name="Swennene D."/>
            <person name="Tekaia F."/>
            <person name="Wesolowski-Louvel M."/>
            <person name="Westhof E."/>
            <person name="Wirth B."/>
            <person name="Zeniou-Meyer M."/>
            <person name="Zivanovic I."/>
            <person name="Bolotin-Fukuhara M."/>
            <person name="Thierry A."/>
            <person name="Bouchier C."/>
            <person name="Caudron B."/>
            <person name="Scarpelli C."/>
            <person name="Gaillardin C."/>
            <person name="Weissenbach J."/>
            <person name="Wincker P."/>
            <person name="Souciet J.L."/>
        </authorList>
    </citation>
    <scope>NUCLEOTIDE SEQUENCE [LARGE SCALE GENOMIC DNA]</scope>
    <source>
        <strain evidence="3">ATCC 36239 / CBS 767 / BCRC 21394 / JCM 1990 / NBRC 0083 / IGC 2968</strain>
    </source>
</reference>
<dbReference type="HOGENOM" id="CLU_067134_0_0_1"/>